<dbReference type="EMBL" id="CAJNNW010003455">
    <property type="protein sequence ID" value="CAE8645401.1"/>
    <property type="molecule type" value="Genomic_DNA"/>
</dbReference>
<keyword evidence="3" id="KW-1185">Reference proteome</keyword>
<evidence type="ECO:0000313" key="3">
    <source>
        <dbReference type="Proteomes" id="UP000654075"/>
    </source>
</evidence>
<proteinExistence type="predicted"/>
<name>A0A813HZW0_POLGL</name>
<dbReference type="AlphaFoldDB" id="A0A813HZW0"/>
<reference evidence="1" key="1">
    <citation type="submission" date="2021-02" db="EMBL/GenBank/DDBJ databases">
        <authorList>
            <person name="Dougan E. K."/>
            <person name="Rhodes N."/>
            <person name="Thang M."/>
            <person name="Chan C."/>
        </authorList>
    </citation>
    <scope>NUCLEOTIDE SEQUENCE</scope>
</reference>
<accession>A0A813HZW0</accession>
<dbReference type="EMBL" id="CAJNNV010033234">
    <property type="protein sequence ID" value="CAE8642945.1"/>
    <property type="molecule type" value="Genomic_DNA"/>
</dbReference>
<dbReference type="Proteomes" id="UP000626109">
    <property type="component" value="Unassembled WGS sequence"/>
</dbReference>
<evidence type="ECO:0000313" key="1">
    <source>
        <dbReference type="EMBL" id="CAE8642945.1"/>
    </source>
</evidence>
<comment type="caution">
    <text evidence="1">The sequence shown here is derived from an EMBL/GenBank/DDBJ whole genome shotgun (WGS) entry which is preliminary data.</text>
</comment>
<sequence length="194" mass="21700">MTAHFDDDLVDDVTVGLQIQQFLDEWHFRVLHSGLASEWDRSQALIKAMEIFESCGMDISQEEKEGLADASEADMIEGLVQRMPMSLKRMLEHLLLQLQLVLSTATRVRNSLEEGSADEVAKIMEDGDTGISQQILKEVVIEAGREVGERLEIHHSWDSSMASRVARLATCAEDAEKAALELERVKAATETFRA</sequence>
<feature type="non-terminal residue" evidence="1">
    <location>
        <position position="194"/>
    </location>
</feature>
<organism evidence="1 3">
    <name type="scientific">Polarella glacialis</name>
    <name type="common">Dinoflagellate</name>
    <dbReference type="NCBI Taxonomy" id="89957"/>
    <lineage>
        <taxon>Eukaryota</taxon>
        <taxon>Sar</taxon>
        <taxon>Alveolata</taxon>
        <taxon>Dinophyceae</taxon>
        <taxon>Suessiales</taxon>
        <taxon>Suessiaceae</taxon>
        <taxon>Polarella</taxon>
    </lineage>
</organism>
<gene>
    <name evidence="1" type="ORF">PGLA1383_LOCUS57339</name>
    <name evidence="2" type="ORF">PGLA2088_LOCUS3870</name>
</gene>
<evidence type="ECO:0000313" key="2">
    <source>
        <dbReference type="EMBL" id="CAE8645401.1"/>
    </source>
</evidence>
<protein>
    <submittedName>
        <fullName evidence="1">Uncharacterized protein</fullName>
    </submittedName>
</protein>
<dbReference type="Proteomes" id="UP000654075">
    <property type="component" value="Unassembled WGS sequence"/>
</dbReference>